<feature type="transmembrane region" description="Helical" evidence="2">
    <location>
        <begin position="368"/>
        <end position="390"/>
    </location>
</feature>
<keyword evidence="2" id="KW-1133">Transmembrane helix</keyword>
<reference evidence="3" key="1">
    <citation type="submission" date="2023-10" db="EMBL/GenBank/DDBJ databases">
        <authorList>
            <person name="Chen Y."/>
            <person name="Shah S."/>
            <person name="Dougan E. K."/>
            <person name="Thang M."/>
            <person name="Chan C."/>
        </authorList>
    </citation>
    <scope>NUCLEOTIDE SEQUENCE [LARGE SCALE GENOMIC DNA]</scope>
</reference>
<dbReference type="PANTHER" id="PTHR21229">
    <property type="entry name" value="LUNG SEVEN TRANSMEMBRANE RECEPTOR"/>
    <property type="match status" value="1"/>
</dbReference>
<protein>
    <recommendedName>
        <fullName evidence="5">Intimal thickness related receptor IRP domain-containing protein</fullName>
    </recommendedName>
</protein>
<dbReference type="InterPro" id="IPR009637">
    <property type="entry name" value="GPR107/GPR108-like"/>
</dbReference>
<dbReference type="Proteomes" id="UP001189429">
    <property type="component" value="Unassembled WGS sequence"/>
</dbReference>
<evidence type="ECO:0000256" key="1">
    <source>
        <dbReference type="SAM" id="MobiDB-lite"/>
    </source>
</evidence>
<keyword evidence="4" id="KW-1185">Reference proteome</keyword>
<evidence type="ECO:0008006" key="5">
    <source>
        <dbReference type="Google" id="ProtNLM"/>
    </source>
</evidence>
<evidence type="ECO:0000313" key="4">
    <source>
        <dbReference type="Proteomes" id="UP001189429"/>
    </source>
</evidence>
<feature type="transmembrane region" description="Helical" evidence="2">
    <location>
        <begin position="411"/>
        <end position="431"/>
    </location>
</feature>
<feature type="transmembrane region" description="Helical" evidence="2">
    <location>
        <begin position="308"/>
        <end position="325"/>
    </location>
</feature>
<keyword evidence="2" id="KW-0472">Membrane</keyword>
<gene>
    <name evidence="3" type="ORF">PCOR1329_LOCUS18488</name>
</gene>
<evidence type="ECO:0000256" key="2">
    <source>
        <dbReference type="SAM" id="Phobius"/>
    </source>
</evidence>
<keyword evidence="2" id="KW-0812">Transmembrane</keyword>
<proteinExistence type="predicted"/>
<comment type="caution">
    <text evidence="3">The sequence shown here is derived from an EMBL/GenBank/DDBJ whole genome shotgun (WGS) entry which is preliminary data.</text>
</comment>
<dbReference type="EMBL" id="CAUYUJ010005814">
    <property type="protein sequence ID" value="CAK0815061.1"/>
    <property type="molecule type" value="Genomic_DNA"/>
</dbReference>
<name>A0ABN9RC59_9DINO</name>
<accession>A0ABN9RC59</accession>
<feature type="region of interest" description="Disordered" evidence="1">
    <location>
        <begin position="1"/>
        <end position="27"/>
    </location>
</feature>
<feature type="transmembrane region" description="Helical" evidence="2">
    <location>
        <begin position="259"/>
        <end position="278"/>
    </location>
</feature>
<feature type="transmembrane region" description="Helical" evidence="2">
    <location>
        <begin position="231"/>
        <end position="253"/>
    </location>
</feature>
<sequence>MAASPSAPPRQPRRGGATEGQPPAVAADSTSCGWLGGWLTAQWASGWRRPHPPGARRRRWPRPARWLAAWAVLPRRGGAMVYNVSFETHGQWTFLAHEEGLMGNGLAPNATIAIDLVNEQPADDTYVMVLTQAQYVLWRPWWQSQVQEQQTHEMYGTPLKTNPNSYLVSHWRGVLYDRLQASFKIDAPTKDRYLVLVMNTRRRPLKLSGTVSLLNPGGEQLVLQWRRVPEVLLWTSALFFGSCLLFAGLLATATRRGRSAVHVVMASVLLLKGLVLLLKWSNRMQVSRLGCDSTVGQLSWQLLEKVQTIMELMMFLLIALGWKLLRGSLNITEMRFTGGISVISFYLGVFEVTCTTQSTCSGYTLSRYILHALCYLVVIVAMNFNLQMIAAQISDSTASMDSGKLYRKHHAYLVFRWVFLAFIISPTVELFLKVTVLPWDAMWLYWLVVELRTWMIYACVVITFRPEPPAPRVFELTQTGSDDEAEGVPVPAGAGMTE</sequence>
<evidence type="ECO:0000313" key="3">
    <source>
        <dbReference type="EMBL" id="CAK0815061.1"/>
    </source>
</evidence>
<feature type="compositionally biased region" description="Pro residues" evidence="1">
    <location>
        <begin position="1"/>
        <end position="10"/>
    </location>
</feature>
<organism evidence="3 4">
    <name type="scientific">Prorocentrum cordatum</name>
    <dbReference type="NCBI Taxonomy" id="2364126"/>
    <lineage>
        <taxon>Eukaryota</taxon>
        <taxon>Sar</taxon>
        <taxon>Alveolata</taxon>
        <taxon>Dinophyceae</taxon>
        <taxon>Prorocentrales</taxon>
        <taxon>Prorocentraceae</taxon>
        <taxon>Prorocentrum</taxon>
    </lineage>
</organism>
<feature type="transmembrane region" description="Helical" evidence="2">
    <location>
        <begin position="443"/>
        <end position="464"/>
    </location>
</feature>